<keyword evidence="2" id="KW-0805">Transcription regulation</keyword>
<organism evidence="8 9">
    <name type="scientific">Leersia perrieri</name>
    <dbReference type="NCBI Taxonomy" id="77586"/>
    <lineage>
        <taxon>Eukaryota</taxon>
        <taxon>Viridiplantae</taxon>
        <taxon>Streptophyta</taxon>
        <taxon>Embryophyta</taxon>
        <taxon>Tracheophyta</taxon>
        <taxon>Spermatophyta</taxon>
        <taxon>Magnoliopsida</taxon>
        <taxon>Liliopsida</taxon>
        <taxon>Poales</taxon>
        <taxon>Poaceae</taxon>
        <taxon>BOP clade</taxon>
        <taxon>Oryzoideae</taxon>
        <taxon>Oryzeae</taxon>
        <taxon>Oryzinae</taxon>
        <taxon>Leersia</taxon>
    </lineage>
</organism>
<reference evidence="8 9" key="1">
    <citation type="submission" date="2012-08" db="EMBL/GenBank/DDBJ databases">
        <title>Oryza genome evolution.</title>
        <authorList>
            <person name="Wing R.A."/>
        </authorList>
    </citation>
    <scope>NUCLEOTIDE SEQUENCE</scope>
</reference>
<dbReference type="GO" id="GO:0005634">
    <property type="term" value="C:nucleus"/>
    <property type="evidence" value="ECO:0007669"/>
    <property type="project" value="UniProtKB-SubCell"/>
</dbReference>
<protein>
    <recommendedName>
        <fullName evidence="7">AP2/ERF domain-containing protein</fullName>
    </recommendedName>
</protein>
<name>A0A0D9XC34_9ORYZ</name>
<dbReference type="Gene3D" id="3.30.730.10">
    <property type="entry name" value="AP2/ERF domain"/>
    <property type="match status" value="1"/>
</dbReference>
<evidence type="ECO:0000256" key="6">
    <source>
        <dbReference type="SAM" id="MobiDB-lite"/>
    </source>
</evidence>
<sequence length="234" mass="25816">MCGGQGDPNDVPAVTLLNKTKTKTKKKRDSDEEYWEAAFQEFLAEDDLLPAALGATTAMPRYSLPAVADDEAGRPRRRRREKKSNEYHGIRKRPWGKWASEIRDPVMGVRLWLGTFDTAEDAARAYDAEARRIHGRNAKTNFPSDEPPAATLCCLLCTVDDLATTPSTSAGCDDHGPIVLECCSDDVMDSLLAGDDGRVLLECCSDDVMDTLLAGFDVSNSNRDRDIWSLVQLC</sequence>
<feature type="region of interest" description="Disordered" evidence="6">
    <location>
        <begin position="66"/>
        <end position="87"/>
    </location>
</feature>
<dbReference type="PANTHER" id="PTHR31190">
    <property type="entry name" value="DNA-BINDING DOMAIN"/>
    <property type="match status" value="1"/>
</dbReference>
<dbReference type="FunFam" id="3.30.730.10:FF:000001">
    <property type="entry name" value="Ethylene-responsive transcription factor 2"/>
    <property type="match status" value="1"/>
</dbReference>
<dbReference type="InterPro" id="IPR016177">
    <property type="entry name" value="DNA-bd_dom_sf"/>
</dbReference>
<dbReference type="PANTHER" id="PTHR31190:SF142">
    <property type="entry name" value="ETHYLENE-RESPONSIVE TRANSCRIPTION FACTOR RAP2-3"/>
    <property type="match status" value="1"/>
</dbReference>
<dbReference type="eggNOG" id="ENOG502QV26">
    <property type="taxonomic scope" value="Eukaryota"/>
</dbReference>
<dbReference type="Pfam" id="PF00847">
    <property type="entry name" value="AP2"/>
    <property type="match status" value="1"/>
</dbReference>
<accession>A0A0D9XC34</accession>
<dbReference type="PRINTS" id="PR00367">
    <property type="entry name" value="ETHRSPELEMNT"/>
</dbReference>
<feature type="domain" description="AP2/ERF" evidence="7">
    <location>
        <begin position="86"/>
        <end position="143"/>
    </location>
</feature>
<keyword evidence="9" id="KW-1185">Reference proteome</keyword>
<dbReference type="GO" id="GO:0003677">
    <property type="term" value="F:DNA binding"/>
    <property type="evidence" value="ECO:0007669"/>
    <property type="project" value="UniProtKB-KW"/>
</dbReference>
<evidence type="ECO:0000256" key="4">
    <source>
        <dbReference type="ARBA" id="ARBA00023163"/>
    </source>
</evidence>
<dbReference type="CDD" id="cd00018">
    <property type="entry name" value="AP2"/>
    <property type="match status" value="1"/>
</dbReference>
<evidence type="ECO:0000256" key="5">
    <source>
        <dbReference type="ARBA" id="ARBA00023242"/>
    </source>
</evidence>
<dbReference type="Gramene" id="LPERR09G02840.1">
    <property type="protein sequence ID" value="LPERR09G02840.1"/>
    <property type="gene ID" value="LPERR09G02840"/>
</dbReference>
<dbReference type="InterPro" id="IPR001471">
    <property type="entry name" value="AP2/ERF_dom"/>
</dbReference>
<evidence type="ECO:0000313" key="9">
    <source>
        <dbReference type="Proteomes" id="UP000032180"/>
    </source>
</evidence>
<evidence type="ECO:0000313" key="8">
    <source>
        <dbReference type="EnsemblPlants" id="LPERR09G02840.1"/>
    </source>
</evidence>
<dbReference type="GO" id="GO:0009873">
    <property type="term" value="P:ethylene-activated signaling pathway"/>
    <property type="evidence" value="ECO:0007669"/>
    <property type="project" value="InterPro"/>
</dbReference>
<keyword evidence="5" id="KW-0539">Nucleus</keyword>
<dbReference type="PROSITE" id="PS51032">
    <property type="entry name" value="AP2_ERF"/>
    <property type="match status" value="1"/>
</dbReference>
<evidence type="ECO:0000256" key="2">
    <source>
        <dbReference type="ARBA" id="ARBA00023015"/>
    </source>
</evidence>
<dbReference type="EnsemblPlants" id="LPERR09G02840.1">
    <property type="protein sequence ID" value="LPERR09G02840.1"/>
    <property type="gene ID" value="LPERR09G02840"/>
</dbReference>
<keyword evidence="3" id="KW-0238">DNA-binding</keyword>
<dbReference type="AlphaFoldDB" id="A0A0D9XC34"/>
<evidence type="ECO:0000259" key="7">
    <source>
        <dbReference type="PROSITE" id="PS51032"/>
    </source>
</evidence>
<dbReference type="Proteomes" id="UP000032180">
    <property type="component" value="Chromosome 9"/>
</dbReference>
<reference evidence="8" key="3">
    <citation type="submission" date="2015-04" db="UniProtKB">
        <authorList>
            <consortium name="EnsemblPlants"/>
        </authorList>
    </citation>
    <scope>IDENTIFICATION</scope>
</reference>
<dbReference type="InterPro" id="IPR036955">
    <property type="entry name" value="AP2/ERF_dom_sf"/>
</dbReference>
<dbReference type="HOGENOM" id="CLU_054468_3_0_1"/>
<comment type="subcellular location">
    <subcellularLocation>
        <location evidence="1">Nucleus</location>
    </subcellularLocation>
</comment>
<dbReference type="STRING" id="77586.A0A0D9XC34"/>
<evidence type="ECO:0000256" key="1">
    <source>
        <dbReference type="ARBA" id="ARBA00004123"/>
    </source>
</evidence>
<evidence type="ECO:0000256" key="3">
    <source>
        <dbReference type="ARBA" id="ARBA00023125"/>
    </source>
</evidence>
<proteinExistence type="predicted"/>
<reference evidence="9" key="2">
    <citation type="submission" date="2013-12" db="EMBL/GenBank/DDBJ databases">
        <authorList>
            <person name="Yu Y."/>
            <person name="Lee S."/>
            <person name="de Baynast K."/>
            <person name="Wissotski M."/>
            <person name="Liu L."/>
            <person name="Talag J."/>
            <person name="Goicoechea J."/>
            <person name="Angelova A."/>
            <person name="Jetty R."/>
            <person name="Kudrna D."/>
            <person name="Golser W."/>
            <person name="Rivera L."/>
            <person name="Zhang J."/>
            <person name="Wing R."/>
        </authorList>
    </citation>
    <scope>NUCLEOTIDE SEQUENCE</scope>
</reference>
<feature type="region of interest" description="Disordered" evidence="6">
    <location>
        <begin position="1"/>
        <end position="30"/>
    </location>
</feature>
<dbReference type="SMART" id="SM00380">
    <property type="entry name" value="AP2"/>
    <property type="match status" value="1"/>
</dbReference>
<dbReference type="SUPFAM" id="SSF54171">
    <property type="entry name" value="DNA-binding domain"/>
    <property type="match status" value="1"/>
</dbReference>
<dbReference type="InterPro" id="IPR044808">
    <property type="entry name" value="ERF_plant"/>
</dbReference>
<keyword evidence="4" id="KW-0804">Transcription</keyword>
<dbReference type="GO" id="GO:0003700">
    <property type="term" value="F:DNA-binding transcription factor activity"/>
    <property type="evidence" value="ECO:0007669"/>
    <property type="project" value="InterPro"/>
</dbReference>